<dbReference type="AlphaFoldDB" id="A0A1L3ZRI8"/>
<dbReference type="STRING" id="1921510.BSL82_02100"/>
<dbReference type="RefSeq" id="WP_072595818.1">
    <property type="nucleotide sequence ID" value="NZ_CP018221.1"/>
</dbReference>
<gene>
    <name evidence="1" type="ORF">BSL82_02100</name>
</gene>
<dbReference type="KEGG" id="sphj:BSL82_02100"/>
<organism evidence="1 2">
    <name type="scientific">Tardibacter chloracetimidivorans</name>
    <dbReference type="NCBI Taxonomy" id="1921510"/>
    <lineage>
        <taxon>Bacteria</taxon>
        <taxon>Pseudomonadati</taxon>
        <taxon>Pseudomonadota</taxon>
        <taxon>Alphaproteobacteria</taxon>
        <taxon>Sphingomonadales</taxon>
        <taxon>Sphingomonadaceae</taxon>
        <taxon>Tardibacter</taxon>
    </lineage>
</organism>
<keyword evidence="2" id="KW-1185">Reference proteome</keyword>
<evidence type="ECO:0000313" key="1">
    <source>
        <dbReference type="EMBL" id="API58242.1"/>
    </source>
</evidence>
<proteinExistence type="predicted"/>
<reference evidence="2" key="1">
    <citation type="submission" date="2016-11" db="EMBL/GenBank/DDBJ databases">
        <title>Complete Genome Sequence of alachlor-degrading Sphingomonas sp. strain JJ-A5.</title>
        <authorList>
            <person name="Lee H."/>
            <person name="Ka J.-O."/>
        </authorList>
    </citation>
    <scope>NUCLEOTIDE SEQUENCE [LARGE SCALE GENOMIC DNA]</scope>
    <source>
        <strain evidence="2">JJ-A5</strain>
    </source>
</reference>
<sequence length="65" mass="6961">MNKVEVARLTDCLACFESGTECKVIHRAHDGSSVVEFENPRALMKLAGKYISFSGPTAAGANDES</sequence>
<protein>
    <submittedName>
        <fullName evidence="1">Uncharacterized protein</fullName>
    </submittedName>
</protein>
<accession>A0A1L3ZRI8</accession>
<dbReference type="EMBL" id="CP018221">
    <property type="protein sequence ID" value="API58242.1"/>
    <property type="molecule type" value="Genomic_DNA"/>
</dbReference>
<dbReference type="Proteomes" id="UP000182063">
    <property type="component" value="Chromosome"/>
</dbReference>
<name>A0A1L3ZRI8_9SPHN</name>
<evidence type="ECO:0000313" key="2">
    <source>
        <dbReference type="Proteomes" id="UP000182063"/>
    </source>
</evidence>